<comment type="caution">
    <text evidence="2">The sequence shown here is derived from an EMBL/GenBank/DDBJ whole genome shotgun (WGS) entry which is preliminary data.</text>
</comment>
<organism evidence="2 3">
    <name type="scientific">Haloferula luteola</name>
    <dbReference type="NCBI Taxonomy" id="595692"/>
    <lineage>
        <taxon>Bacteria</taxon>
        <taxon>Pseudomonadati</taxon>
        <taxon>Verrucomicrobiota</taxon>
        <taxon>Verrucomicrobiia</taxon>
        <taxon>Verrucomicrobiales</taxon>
        <taxon>Verrucomicrobiaceae</taxon>
        <taxon>Haloferula</taxon>
    </lineage>
</organism>
<dbReference type="EMBL" id="JACHFD010000007">
    <property type="protein sequence ID" value="MBB5351503.1"/>
    <property type="molecule type" value="Genomic_DNA"/>
</dbReference>
<dbReference type="Pfam" id="PF10082">
    <property type="entry name" value="BBP2_2"/>
    <property type="match status" value="1"/>
</dbReference>
<keyword evidence="1" id="KW-0732">Signal</keyword>
<proteinExistence type="predicted"/>
<dbReference type="SUPFAM" id="SSF56935">
    <property type="entry name" value="Porins"/>
    <property type="match status" value="1"/>
</dbReference>
<keyword evidence="3" id="KW-1185">Reference proteome</keyword>
<evidence type="ECO:0000313" key="3">
    <source>
        <dbReference type="Proteomes" id="UP000557717"/>
    </source>
</evidence>
<dbReference type="InterPro" id="IPR018759">
    <property type="entry name" value="BBP2_2"/>
</dbReference>
<dbReference type="InterPro" id="IPR023614">
    <property type="entry name" value="Porin_dom_sf"/>
</dbReference>
<dbReference type="RefSeq" id="WP_184017727.1">
    <property type="nucleotide sequence ID" value="NZ_JACHFD010000007.1"/>
</dbReference>
<dbReference type="Proteomes" id="UP000557717">
    <property type="component" value="Unassembled WGS sequence"/>
</dbReference>
<reference evidence="2 3" key="1">
    <citation type="submission" date="2020-08" db="EMBL/GenBank/DDBJ databases">
        <title>Genomic Encyclopedia of Type Strains, Phase IV (KMG-IV): sequencing the most valuable type-strain genomes for metagenomic binning, comparative biology and taxonomic classification.</title>
        <authorList>
            <person name="Goeker M."/>
        </authorList>
    </citation>
    <scope>NUCLEOTIDE SEQUENCE [LARGE SCALE GENOMIC DNA]</scope>
    <source>
        <strain evidence="2 3">YC6886</strain>
    </source>
</reference>
<sequence>MASRFSRILAWSVCLGAVGWGPAWAQASLDAILEVRPLEEARVNAEVVELGELAPREDLSDAGMPEQGLDLGIKVGALWDDNIFLSRSQEESDLVVKVTPKVGWVQGVEGARGAYLSAVYQPSAVIYLDHGGENRVDHDLAVKVGYEGRRSGMVYQGSVRRLGNPTAELGAIKADRTEDDQELRFIWRPKEKLGVQWAAGTSGQDYDGATLSDSRSNYLEAALEFAYSPKTSVTAAFRSGRAEVEGSPDQTYQQATLALVWKPREKWSIHIKGGVESRDYAQGGDTHGIVDARVEWQPREGTTVFASAYQREEVSAVFAGQNIKVAGLSGGVRQKLGRRWVASLEAGWESSDYKQVAAGAAAAGRRDEVMFVRPSVEYSVSDDFRVGVGYRYERNTSNNNTYGYDNHQVGVELQYDF</sequence>
<evidence type="ECO:0000256" key="1">
    <source>
        <dbReference type="SAM" id="SignalP"/>
    </source>
</evidence>
<feature type="signal peptide" evidence="1">
    <location>
        <begin position="1"/>
        <end position="25"/>
    </location>
</feature>
<gene>
    <name evidence="2" type="ORF">HNR46_001740</name>
</gene>
<protein>
    <submittedName>
        <fullName evidence="2">Opacity protein-like surface antigen</fullName>
    </submittedName>
</protein>
<name>A0A840V251_9BACT</name>
<accession>A0A840V251</accession>
<dbReference type="Gene3D" id="2.40.160.10">
    <property type="entry name" value="Porin"/>
    <property type="match status" value="1"/>
</dbReference>
<dbReference type="AlphaFoldDB" id="A0A840V251"/>
<feature type="chain" id="PRO_5032359257" evidence="1">
    <location>
        <begin position="26"/>
        <end position="417"/>
    </location>
</feature>
<evidence type="ECO:0000313" key="2">
    <source>
        <dbReference type="EMBL" id="MBB5351503.1"/>
    </source>
</evidence>